<feature type="transmembrane region" description="Helical" evidence="1">
    <location>
        <begin position="15"/>
        <end position="42"/>
    </location>
</feature>
<keyword evidence="1" id="KW-1133">Transmembrane helix</keyword>
<dbReference type="KEGG" id="gms:SOIL9_65360"/>
<dbReference type="AlphaFoldDB" id="A0A6P2CQ78"/>
<evidence type="ECO:0000256" key="1">
    <source>
        <dbReference type="SAM" id="Phobius"/>
    </source>
</evidence>
<keyword evidence="3" id="KW-1185">Reference proteome</keyword>
<organism evidence="2 3">
    <name type="scientific">Gemmata massiliana</name>
    <dbReference type="NCBI Taxonomy" id="1210884"/>
    <lineage>
        <taxon>Bacteria</taxon>
        <taxon>Pseudomonadati</taxon>
        <taxon>Planctomycetota</taxon>
        <taxon>Planctomycetia</taxon>
        <taxon>Gemmatales</taxon>
        <taxon>Gemmataceae</taxon>
        <taxon>Gemmata</taxon>
    </lineage>
</organism>
<protein>
    <recommendedName>
        <fullName evidence="4">Transmembrane protein (PGPGW)</fullName>
    </recommendedName>
</protein>
<reference evidence="2 3" key="1">
    <citation type="submission" date="2019-05" db="EMBL/GenBank/DDBJ databases">
        <authorList>
            <consortium name="Science for Life Laboratories"/>
        </authorList>
    </citation>
    <scope>NUCLEOTIDE SEQUENCE [LARGE SCALE GENOMIC DNA]</scope>
    <source>
        <strain evidence="2">Soil9</strain>
    </source>
</reference>
<keyword evidence="1" id="KW-0812">Transmembrane</keyword>
<dbReference type="EMBL" id="LR593886">
    <property type="protein sequence ID" value="VTR91178.1"/>
    <property type="molecule type" value="Genomic_DNA"/>
</dbReference>
<proteinExistence type="predicted"/>
<sequence length="158" mass="17472">MPEWLSSRLPDGWTAWHLIALSVGMAVGMATVSLFAVGYVLARLPADYFVNPDAQRPIDRHPILKCFAILIRNAIGYFLIALGIVLSLPGVPGQGLLTILMGVMLIDFPGKHQFQKWLVTRRVILGAVNRLRARSGKPPFVLESLDLEGKRQNEKQGT</sequence>
<dbReference type="Proteomes" id="UP000464178">
    <property type="component" value="Chromosome"/>
</dbReference>
<dbReference type="RefSeq" id="WP_162666213.1">
    <property type="nucleotide sequence ID" value="NZ_LR593886.1"/>
</dbReference>
<gene>
    <name evidence="2" type="ORF">SOIL9_65360</name>
</gene>
<name>A0A6P2CQ78_9BACT</name>
<keyword evidence="1" id="KW-0472">Membrane</keyword>
<evidence type="ECO:0008006" key="4">
    <source>
        <dbReference type="Google" id="ProtNLM"/>
    </source>
</evidence>
<accession>A0A6P2CQ78</accession>
<evidence type="ECO:0000313" key="3">
    <source>
        <dbReference type="Proteomes" id="UP000464178"/>
    </source>
</evidence>
<evidence type="ECO:0000313" key="2">
    <source>
        <dbReference type="EMBL" id="VTR91178.1"/>
    </source>
</evidence>
<feature type="transmembrane region" description="Helical" evidence="1">
    <location>
        <begin position="63"/>
        <end position="85"/>
    </location>
</feature>